<keyword evidence="2 7" id="KW-0812">Transmembrane</keyword>
<evidence type="ECO:0000256" key="5">
    <source>
        <dbReference type="SAM" id="Coils"/>
    </source>
</evidence>
<organism evidence="9 10">
    <name type="scientific">Olea europaea subsp. europaea</name>
    <dbReference type="NCBI Taxonomy" id="158383"/>
    <lineage>
        <taxon>Eukaryota</taxon>
        <taxon>Viridiplantae</taxon>
        <taxon>Streptophyta</taxon>
        <taxon>Embryophyta</taxon>
        <taxon>Tracheophyta</taxon>
        <taxon>Spermatophyta</taxon>
        <taxon>Magnoliopsida</taxon>
        <taxon>eudicotyledons</taxon>
        <taxon>Gunneridae</taxon>
        <taxon>Pentapetalae</taxon>
        <taxon>asterids</taxon>
        <taxon>lamiids</taxon>
        <taxon>Lamiales</taxon>
        <taxon>Oleaceae</taxon>
        <taxon>Oleeae</taxon>
        <taxon>Olea</taxon>
    </lineage>
</organism>
<keyword evidence="10" id="KW-1185">Reference proteome</keyword>
<evidence type="ECO:0000256" key="1">
    <source>
        <dbReference type="ARBA" id="ARBA00004167"/>
    </source>
</evidence>
<evidence type="ECO:0000256" key="7">
    <source>
        <dbReference type="SAM" id="Phobius"/>
    </source>
</evidence>
<dbReference type="GO" id="GO:0080115">
    <property type="term" value="F:myosin XI tail binding"/>
    <property type="evidence" value="ECO:0007669"/>
    <property type="project" value="UniProtKB-ARBA"/>
</dbReference>
<dbReference type="Proteomes" id="UP000594638">
    <property type="component" value="Unassembled WGS sequence"/>
</dbReference>
<sequence>MTANRFATILYRNTSKITLILIYALLEWILIVLLLFNSLFSYLIIKFAQYFGLKPPCTWCTTPDHIFEPAKNIHRKHFCEIHAKEISNLGFCSNHRKLSEFGEMCDDCLSSGPEFTLKCAHKRNLISEDDDDHHHIEEGCDLNKKISDFATDSFNKADDQGPIRAEIEEDVIPNMPTSVASPHNLHEKKDYGTEESLDGSVTSELESGDGIVTVERLKSVLRAEQKALQTLYSELEEERSASAVAANQMIAMMDQLQEEKAAMQTSEYDQEDLQLLNELVVDREKAKQELEKELEGVRKKLSDYEDSDGLSVDLNRDAKEEEGFYSKQECSNSKIRVDEVIDMEESLADFEEERLSILVQLKVLEEKLVSLEHEEERRSEGTTPLEDLHKENDIRVDENTCYSDESNEHLLQEILKHLHDLRDVELLERNLSDGANMK</sequence>
<evidence type="ECO:0000256" key="3">
    <source>
        <dbReference type="ARBA" id="ARBA00022989"/>
    </source>
</evidence>
<evidence type="ECO:0000256" key="2">
    <source>
        <dbReference type="ARBA" id="ARBA00022692"/>
    </source>
</evidence>
<reference evidence="9 10" key="1">
    <citation type="submission" date="2019-12" db="EMBL/GenBank/DDBJ databases">
        <authorList>
            <person name="Alioto T."/>
            <person name="Alioto T."/>
            <person name="Gomez Garrido J."/>
        </authorList>
    </citation>
    <scope>NUCLEOTIDE SEQUENCE [LARGE SCALE GENOMIC DNA]</scope>
</reference>
<feature type="region of interest" description="Disordered" evidence="6">
    <location>
        <begin position="175"/>
        <end position="204"/>
    </location>
</feature>
<dbReference type="Pfam" id="PF04576">
    <property type="entry name" value="Zein-binding"/>
    <property type="match status" value="1"/>
</dbReference>
<dbReference type="PANTHER" id="PTHR31448">
    <property type="entry name" value="MYOSIN-BINDING PROTEIN 2"/>
    <property type="match status" value="1"/>
</dbReference>
<keyword evidence="3 7" id="KW-1133">Transmembrane helix</keyword>
<dbReference type="InterPro" id="IPR039306">
    <property type="entry name" value="MYOB"/>
</dbReference>
<evidence type="ECO:0000313" key="9">
    <source>
        <dbReference type="EMBL" id="CAA3015214.1"/>
    </source>
</evidence>
<evidence type="ECO:0000259" key="8">
    <source>
        <dbReference type="PROSITE" id="PS51775"/>
    </source>
</evidence>
<feature type="coiled-coil region" evidence="5">
    <location>
        <begin position="214"/>
        <end position="307"/>
    </location>
</feature>
<evidence type="ECO:0000256" key="6">
    <source>
        <dbReference type="SAM" id="MobiDB-lite"/>
    </source>
</evidence>
<dbReference type="EMBL" id="CACTIH010007532">
    <property type="protein sequence ID" value="CAA3015214.1"/>
    <property type="molecule type" value="Genomic_DNA"/>
</dbReference>
<protein>
    <recommendedName>
        <fullName evidence="8">GTD-binding domain-containing protein</fullName>
    </recommendedName>
</protein>
<evidence type="ECO:0000313" key="10">
    <source>
        <dbReference type="Proteomes" id="UP000594638"/>
    </source>
</evidence>
<proteinExistence type="predicted"/>
<comment type="caution">
    <text evidence="9">The sequence shown here is derived from an EMBL/GenBank/DDBJ whole genome shotgun (WGS) entry which is preliminary data.</text>
</comment>
<accession>A0A8S0UBL8</accession>
<dbReference type="OrthoDB" id="1047602at2759"/>
<dbReference type="PROSITE" id="PS51775">
    <property type="entry name" value="GTD_BINDING"/>
    <property type="match status" value="1"/>
</dbReference>
<dbReference type="AlphaFoldDB" id="A0A8S0UBL8"/>
<gene>
    <name evidence="9" type="ORF">OLEA9_A079994</name>
</gene>
<dbReference type="PANTHER" id="PTHR31448:SF3">
    <property type="entry name" value="MYOSIN-BINDING PROTEIN 2"/>
    <property type="match status" value="1"/>
</dbReference>
<name>A0A8S0UBL8_OLEEU</name>
<dbReference type="InterPro" id="IPR007656">
    <property type="entry name" value="GTD-bd"/>
</dbReference>
<dbReference type="Gramene" id="OE9A079994T1">
    <property type="protein sequence ID" value="OE9A079994C1"/>
    <property type="gene ID" value="OE9A079994"/>
</dbReference>
<feature type="domain" description="GTD-binding" evidence="8">
    <location>
        <begin position="212"/>
        <end position="298"/>
    </location>
</feature>
<comment type="subcellular location">
    <subcellularLocation>
        <location evidence="1">Membrane</location>
        <topology evidence="1">Single-pass membrane protein</topology>
    </subcellularLocation>
</comment>
<keyword evidence="5" id="KW-0175">Coiled coil</keyword>
<keyword evidence="4 7" id="KW-0472">Membrane</keyword>
<dbReference type="GO" id="GO:0016020">
    <property type="term" value="C:membrane"/>
    <property type="evidence" value="ECO:0007669"/>
    <property type="project" value="UniProtKB-SubCell"/>
</dbReference>
<feature type="transmembrane region" description="Helical" evidence="7">
    <location>
        <begin position="20"/>
        <end position="45"/>
    </location>
</feature>
<evidence type="ECO:0000256" key="4">
    <source>
        <dbReference type="ARBA" id="ARBA00023136"/>
    </source>
</evidence>